<keyword evidence="4" id="KW-1185">Reference proteome</keyword>
<evidence type="ECO:0000313" key="5">
    <source>
        <dbReference type="Proteomes" id="UP000006036"/>
    </source>
</evidence>
<evidence type="ECO:0000313" key="3">
    <source>
        <dbReference type="EMBL" id="EFR46808.1"/>
    </source>
</evidence>
<dbReference type="KEGG" id="hcb:HCBAA847_1025"/>
<dbReference type="EMBL" id="DS990392">
    <property type="protein sequence ID" value="EFR46808.1"/>
    <property type="molecule type" value="Genomic_DNA"/>
</dbReference>
<feature type="transmembrane region" description="Helical" evidence="1">
    <location>
        <begin position="100"/>
        <end position="117"/>
    </location>
</feature>
<evidence type="ECO:0000256" key="1">
    <source>
        <dbReference type="SAM" id="Phobius"/>
    </source>
</evidence>
<dbReference type="Proteomes" id="UP000005755">
    <property type="component" value="Unassembled WGS sequence"/>
</dbReference>
<accession>A0AAI8QH15</accession>
<reference evidence="4" key="4">
    <citation type="journal article" date="2014" name="Genome Announc.">
        <title>Draft genome sequences of six enterohepatic helicobacter species isolated from humans and one from rhesus macaques.</title>
        <authorList>
            <person name="Shen Z."/>
            <person name="Sheh A."/>
            <person name="Young S.K."/>
            <person name="Abouelliel A."/>
            <person name="Ward D.V."/>
            <person name="Earl A.M."/>
            <person name="Fox J.G."/>
        </authorList>
    </citation>
    <scope>NUCLEOTIDE SEQUENCE [LARGE SCALE GENOMIC DNA]</scope>
    <source>
        <strain evidence="4">CCUG 18818</strain>
    </source>
</reference>
<keyword evidence="1" id="KW-0472">Membrane</keyword>
<evidence type="ECO:0000313" key="2">
    <source>
        <dbReference type="EMBL" id="BAM32263.1"/>
    </source>
</evidence>
<reference evidence="3" key="1">
    <citation type="submission" date="2008-08" db="EMBL/GenBank/DDBJ databases">
        <title>Annotation of Helicobacter cinaedi strain CCUG 18818.</title>
        <authorList>
            <consortium name="The Broad Institute Genome Sequencing Platform"/>
            <person name="Fox J.G."/>
            <person name="Shen Z."/>
            <person name="Charoenlap N."/>
            <person name="Schauer D.B."/>
            <person name="Ward D."/>
            <person name="Mehta T."/>
            <person name="Young S."/>
            <person name="Jaffe D."/>
            <person name="Gnerre S."/>
            <person name="Berlin A."/>
            <person name="Heiman D."/>
            <person name="Hepburn T."/>
            <person name="Shea T."/>
            <person name="Sykes S."/>
            <person name="Alvarado L."/>
            <person name="Kodira C."/>
            <person name="Borodovsky M."/>
            <person name="Lander E."/>
            <person name="Galagan J."/>
            <person name="Nusbaum C."/>
            <person name="Birren B."/>
        </authorList>
    </citation>
    <scope>NUCLEOTIDE SEQUENCE</scope>
    <source>
        <strain evidence="3">CCUG 18818</strain>
    </source>
</reference>
<gene>
    <name evidence="2" type="ORF">HCBAA847_1025</name>
    <name evidence="3" type="ORF">HCCG_01355</name>
</gene>
<evidence type="ECO:0000313" key="4">
    <source>
        <dbReference type="Proteomes" id="UP000005755"/>
    </source>
</evidence>
<dbReference type="EMBL" id="AP012492">
    <property type="protein sequence ID" value="BAM32263.1"/>
    <property type="molecule type" value="Genomic_DNA"/>
</dbReference>
<feature type="transmembrane region" description="Helical" evidence="1">
    <location>
        <begin position="29"/>
        <end position="50"/>
    </location>
</feature>
<proteinExistence type="predicted"/>
<reference evidence="2 5" key="2">
    <citation type="journal article" date="2012" name="J. Bacteriol.">
        <title>Complete Genome Sequence of Helicobacter cinaedi Type Strain ATCC BAA-847.</title>
        <authorList>
            <person name="Miyoshi-Akiyama T."/>
            <person name="Takeshita N."/>
            <person name="Ohmagari N."/>
            <person name="Kirikae T."/>
        </authorList>
    </citation>
    <scope>NUCLEOTIDE SEQUENCE [LARGE SCALE GENOMIC DNA]</scope>
    <source>
        <strain evidence="2 5">ATCC BAA-847</strain>
    </source>
</reference>
<sequence length="215" mass="22329">MEKLSSVGYFRIVFSRNAYSYDSYCSDDILSQLMATMLLSLCALVLPLICWKETRSVFFGWLKLYTGMSLWAPLCLLPSALPQSALAQLQALSSPTNDNAHLLIVPMVVAIFALFLLTKIPAWVSAIIGSADSSGGGSGLTGLASAGGMTMKRIAEGGKAYQEARKDGKGIGASIGTGVGTTLGGSMGGAIGGTIGDAAKKVGRFLAKSTPHIGK</sequence>
<reference evidence="2" key="3">
    <citation type="submission" date="2012-07" db="EMBL/GenBank/DDBJ databases">
        <authorList>
            <person name="Akiyama T."/>
            <person name="Takeshita N."/>
            <person name="Ohmagari N."/>
            <person name="Kirikae T."/>
        </authorList>
    </citation>
    <scope>NUCLEOTIDE SEQUENCE</scope>
    <source>
        <strain evidence="2">ATCC BAA-847</strain>
    </source>
</reference>
<dbReference type="Proteomes" id="UP000006036">
    <property type="component" value="Chromosome 1"/>
</dbReference>
<organism evidence="2 5">
    <name type="scientific">Helicobacter cinaedi CCUG 18818 = ATCC BAA-847</name>
    <dbReference type="NCBI Taxonomy" id="537971"/>
    <lineage>
        <taxon>Bacteria</taxon>
        <taxon>Pseudomonadati</taxon>
        <taxon>Campylobacterota</taxon>
        <taxon>Epsilonproteobacteria</taxon>
        <taxon>Campylobacterales</taxon>
        <taxon>Helicobacteraceae</taxon>
        <taxon>Helicobacter</taxon>
    </lineage>
</organism>
<dbReference type="AlphaFoldDB" id="A0AAI8QH15"/>
<feature type="transmembrane region" description="Helical" evidence="1">
    <location>
        <begin position="62"/>
        <end position="80"/>
    </location>
</feature>
<protein>
    <submittedName>
        <fullName evidence="2">Uncharacterized protein</fullName>
    </submittedName>
</protein>
<name>A0AAI8QH15_9HELI</name>
<keyword evidence="1" id="KW-0812">Transmembrane</keyword>
<keyword evidence="1" id="KW-1133">Transmembrane helix</keyword>